<accession>A0ACA9KJ72</accession>
<dbReference type="Proteomes" id="UP000789860">
    <property type="component" value="Unassembled WGS sequence"/>
</dbReference>
<name>A0ACA9KJ72_9GLOM</name>
<dbReference type="EMBL" id="CAJVPM010001887">
    <property type="protein sequence ID" value="CAG8475801.1"/>
    <property type="molecule type" value="Genomic_DNA"/>
</dbReference>
<proteinExistence type="predicted"/>
<gene>
    <name evidence="1" type="ORF">SCALOS_LOCUS2218</name>
</gene>
<sequence length="61" mass="7148">EKEFNEVKTKNIVEDNLDDAEMAIDDVSTIELERAKKSFFEFNKEVVGLILKYHTPLNILY</sequence>
<reference evidence="1" key="1">
    <citation type="submission" date="2021-06" db="EMBL/GenBank/DDBJ databases">
        <authorList>
            <person name="Kallberg Y."/>
            <person name="Tangrot J."/>
            <person name="Rosling A."/>
        </authorList>
    </citation>
    <scope>NUCLEOTIDE SEQUENCE</scope>
    <source>
        <strain evidence="1">AU212A</strain>
    </source>
</reference>
<evidence type="ECO:0000313" key="1">
    <source>
        <dbReference type="EMBL" id="CAG8475801.1"/>
    </source>
</evidence>
<feature type="non-terminal residue" evidence="1">
    <location>
        <position position="1"/>
    </location>
</feature>
<evidence type="ECO:0000313" key="2">
    <source>
        <dbReference type="Proteomes" id="UP000789860"/>
    </source>
</evidence>
<organism evidence="1 2">
    <name type="scientific">Scutellospora calospora</name>
    <dbReference type="NCBI Taxonomy" id="85575"/>
    <lineage>
        <taxon>Eukaryota</taxon>
        <taxon>Fungi</taxon>
        <taxon>Fungi incertae sedis</taxon>
        <taxon>Mucoromycota</taxon>
        <taxon>Glomeromycotina</taxon>
        <taxon>Glomeromycetes</taxon>
        <taxon>Diversisporales</taxon>
        <taxon>Gigasporaceae</taxon>
        <taxon>Scutellospora</taxon>
    </lineage>
</organism>
<comment type="caution">
    <text evidence="1">The sequence shown here is derived from an EMBL/GenBank/DDBJ whole genome shotgun (WGS) entry which is preliminary data.</text>
</comment>
<protein>
    <submittedName>
        <fullName evidence="1">5870_t:CDS:1</fullName>
    </submittedName>
</protein>
<keyword evidence="2" id="KW-1185">Reference proteome</keyword>